<dbReference type="Proteomes" id="UP001331936">
    <property type="component" value="Unassembled WGS sequence"/>
</dbReference>
<keyword evidence="3" id="KW-1185">Reference proteome</keyword>
<dbReference type="InterPro" id="IPR045613">
    <property type="entry name" value="DUF6448"/>
</dbReference>
<sequence>MRILNAMQAAARSLAAALIQPASAHCDTEDGPAVQDGRRALETGNPNYALKWVHAEGEEEVRASFDAAQAARGRQDADRAARAFLETLVRVHRAGEGAGFDGIQPTGTELPAEVVAADAALDAGTIEPLRGLIPDDRWDELQKRFTVALAKKGFDVDDLDAARDYVAAYVQFFKYAEGEDDHHHHGSHDHAVHQHR</sequence>
<dbReference type="EMBL" id="JAUZMZ010000060">
    <property type="protein sequence ID" value="MEE2032892.1"/>
    <property type="molecule type" value="Genomic_DNA"/>
</dbReference>
<dbReference type="Pfam" id="PF20046">
    <property type="entry name" value="DUF6448"/>
    <property type="match status" value="1"/>
</dbReference>
<evidence type="ECO:0000256" key="1">
    <source>
        <dbReference type="SAM" id="SignalP"/>
    </source>
</evidence>
<proteinExistence type="predicted"/>
<name>A0ABU7JUD9_9NOCA</name>
<feature type="chain" id="PRO_5045058174" evidence="1">
    <location>
        <begin position="25"/>
        <end position="196"/>
    </location>
</feature>
<feature type="signal peptide" evidence="1">
    <location>
        <begin position="1"/>
        <end position="24"/>
    </location>
</feature>
<protein>
    <submittedName>
        <fullName evidence="2">DUF6448 family protein</fullName>
    </submittedName>
</protein>
<gene>
    <name evidence="2" type="ORF">Q8814_12335</name>
</gene>
<accession>A0ABU7JUD9</accession>
<evidence type="ECO:0000313" key="2">
    <source>
        <dbReference type="EMBL" id="MEE2032892.1"/>
    </source>
</evidence>
<keyword evidence="1" id="KW-0732">Signal</keyword>
<reference evidence="2 3" key="1">
    <citation type="submission" date="2023-08" db="EMBL/GenBank/DDBJ databases">
        <authorList>
            <person name="Girao M."/>
            <person name="Carvalho M.F."/>
        </authorList>
    </citation>
    <scope>NUCLEOTIDE SEQUENCE [LARGE SCALE GENOMIC DNA]</scope>
    <source>
        <strain evidence="2 3">CC-R104</strain>
    </source>
</reference>
<comment type="caution">
    <text evidence="2">The sequence shown here is derived from an EMBL/GenBank/DDBJ whole genome shotgun (WGS) entry which is preliminary data.</text>
</comment>
<organism evidence="2 3">
    <name type="scientific">Rhodococcus chondri</name>
    <dbReference type="NCBI Taxonomy" id="3065941"/>
    <lineage>
        <taxon>Bacteria</taxon>
        <taxon>Bacillati</taxon>
        <taxon>Actinomycetota</taxon>
        <taxon>Actinomycetes</taxon>
        <taxon>Mycobacteriales</taxon>
        <taxon>Nocardiaceae</taxon>
        <taxon>Rhodococcus</taxon>
    </lineage>
</organism>
<evidence type="ECO:0000313" key="3">
    <source>
        <dbReference type="Proteomes" id="UP001331936"/>
    </source>
</evidence>
<dbReference type="RefSeq" id="WP_330152313.1">
    <property type="nucleotide sequence ID" value="NZ_JAUZMZ010000060.1"/>
</dbReference>